<dbReference type="InterPro" id="IPR003661">
    <property type="entry name" value="HisK_dim/P_dom"/>
</dbReference>
<evidence type="ECO:0000256" key="4">
    <source>
        <dbReference type="ARBA" id="ARBA00022679"/>
    </source>
</evidence>
<dbReference type="PANTHER" id="PTHR43711">
    <property type="entry name" value="TWO-COMPONENT HISTIDINE KINASE"/>
    <property type="match status" value="1"/>
</dbReference>
<dbReference type="Pfam" id="PF02518">
    <property type="entry name" value="HATPase_c"/>
    <property type="match status" value="1"/>
</dbReference>
<gene>
    <name evidence="10" type="ORF">SAMN04488029_0101</name>
</gene>
<dbReference type="Gene3D" id="3.30.565.10">
    <property type="entry name" value="Histidine kinase-like ATPase, C-terminal domain"/>
    <property type="match status" value="1"/>
</dbReference>
<evidence type="ECO:0000256" key="5">
    <source>
        <dbReference type="ARBA" id="ARBA00022777"/>
    </source>
</evidence>
<dbReference type="InterPro" id="IPR050736">
    <property type="entry name" value="Sensor_HK_Regulatory"/>
</dbReference>
<dbReference type="CDD" id="cd00082">
    <property type="entry name" value="HisKA"/>
    <property type="match status" value="1"/>
</dbReference>
<evidence type="ECO:0000313" key="10">
    <source>
        <dbReference type="EMBL" id="SMD31764.1"/>
    </source>
</evidence>
<dbReference type="InterPro" id="IPR003594">
    <property type="entry name" value="HATPase_dom"/>
</dbReference>
<dbReference type="InterPro" id="IPR036097">
    <property type="entry name" value="HisK_dim/P_sf"/>
</dbReference>
<feature type="domain" description="Histidine kinase" evidence="9">
    <location>
        <begin position="125"/>
        <end position="342"/>
    </location>
</feature>
<evidence type="ECO:0000256" key="1">
    <source>
        <dbReference type="ARBA" id="ARBA00000085"/>
    </source>
</evidence>
<reference evidence="10 11" key="1">
    <citation type="submission" date="2017-04" db="EMBL/GenBank/DDBJ databases">
        <authorList>
            <person name="Afonso C.L."/>
            <person name="Miller P.J."/>
            <person name="Scott M.A."/>
            <person name="Spackman E."/>
            <person name="Goraichik I."/>
            <person name="Dimitrov K.M."/>
            <person name="Suarez D.L."/>
            <person name="Swayne D.E."/>
        </authorList>
    </citation>
    <scope>NUCLEOTIDE SEQUENCE [LARGE SCALE GENOMIC DNA]</scope>
    <source>
        <strain evidence="10 11">DSM 26133</strain>
    </source>
</reference>
<dbReference type="Proteomes" id="UP000192472">
    <property type="component" value="Unassembled WGS sequence"/>
</dbReference>
<dbReference type="Pfam" id="PF00512">
    <property type="entry name" value="HisKA"/>
    <property type="match status" value="1"/>
</dbReference>
<dbReference type="InterPro" id="IPR005467">
    <property type="entry name" value="His_kinase_dom"/>
</dbReference>
<dbReference type="SMART" id="SM00388">
    <property type="entry name" value="HisKA"/>
    <property type="match status" value="1"/>
</dbReference>
<evidence type="ECO:0000256" key="3">
    <source>
        <dbReference type="ARBA" id="ARBA00022553"/>
    </source>
</evidence>
<dbReference type="CDD" id="cd00075">
    <property type="entry name" value="HATPase"/>
    <property type="match status" value="1"/>
</dbReference>
<dbReference type="OrthoDB" id="9811889at2"/>
<evidence type="ECO:0000256" key="6">
    <source>
        <dbReference type="ARBA" id="ARBA00023012"/>
    </source>
</evidence>
<dbReference type="STRING" id="692418.SAMN04488029_0101"/>
<dbReference type="SMART" id="SM00387">
    <property type="entry name" value="HATPase_c"/>
    <property type="match status" value="1"/>
</dbReference>
<proteinExistence type="predicted"/>
<dbReference type="InterPro" id="IPR036890">
    <property type="entry name" value="HATPase_C_sf"/>
</dbReference>
<dbReference type="PROSITE" id="PS50109">
    <property type="entry name" value="HIS_KIN"/>
    <property type="match status" value="1"/>
</dbReference>
<protein>
    <recommendedName>
        <fullName evidence="2">histidine kinase</fullName>
        <ecNumber evidence="2">2.7.13.3</ecNumber>
    </recommendedName>
</protein>
<dbReference type="GO" id="GO:0000155">
    <property type="term" value="F:phosphorelay sensor kinase activity"/>
    <property type="evidence" value="ECO:0007669"/>
    <property type="project" value="InterPro"/>
</dbReference>
<feature type="coiled-coil region" evidence="7">
    <location>
        <begin position="60"/>
        <end position="101"/>
    </location>
</feature>
<dbReference type="SUPFAM" id="SSF55874">
    <property type="entry name" value="ATPase domain of HSP90 chaperone/DNA topoisomerase II/histidine kinase"/>
    <property type="match status" value="1"/>
</dbReference>
<dbReference type="AlphaFoldDB" id="A0A1W2G5F8"/>
<keyword evidence="3" id="KW-0597">Phosphoprotein</keyword>
<keyword evidence="8" id="KW-0472">Membrane</keyword>
<dbReference type="PRINTS" id="PR00344">
    <property type="entry name" value="BCTRLSENSOR"/>
</dbReference>
<keyword evidence="6" id="KW-0902">Two-component regulatory system</keyword>
<keyword evidence="8" id="KW-1133">Transmembrane helix</keyword>
<keyword evidence="7" id="KW-0175">Coiled coil</keyword>
<dbReference type="EMBL" id="FWYF01000001">
    <property type="protein sequence ID" value="SMD31764.1"/>
    <property type="molecule type" value="Genomic_DNA"/>
</dbReference>
<comment type="catalytic activity">
    <reaction evidence="1">
        <text>ATP + protein L-histidine = ADP + protein N-phospho-L-histidine.</text>
        <dbReference type="EC" id="2.7.13.3"/>
    </reaction>
</comment>
<dbReference type="Gene3D" id="1.10.287.130">
    <property type="match status" value="1"/>
</dbReference>
<organism evidence="10 11">
    <name type="scientific">Reichenbachiella faecimaris</name>
    <dbReference type="NCBI Taxonomy" id="692418"/>
    <lineage>
        <taxon>Bacteria</taxon>
        <taxon>Pseudomonadati</taxon>
        <taxon>Bacteroidota</taxon>
        <taxon>Cytophagia</taxon>
        <taxon>Cytophagales</taxon>
        <taxon>Reichenbachiellaceae</taxon>
        <taxon>Reichenbachiella</taxon>
    </lineage>
</organism>
<dbReference type="PANTHER" id="PTHR43711:SF26">
    <property type="entry name" value="SENSOR HISTIDINE KINASE RCSC"/>
    <property type="match status" value="1"/>
</dbReference>
<dbReference type="EC" id="2.7.13.3" evidence="2"/>
<keyword evidence="5 10" id="KW-0418">Kinase</keyword>
<sequence length="347" mass="39011">MIILNFVLILSPPIQTETTSTLESYSILNMALLVLLCCIGLYALFKLYTRRAQIQKLVLQKKVEKRTSEISKQKEELQKQSEELKKAYEEIKVKNIAIEEAFEHLTNSFAKLSDLNREKDGIISIVAHDLRTPLNNIEGLIQLVSMDGNLSDDQKDYIIKIRTVVKHGNEMIRDLLDINQAKNQKPELKISTIDLTEFITNWNVHFEKSLAAKNQQLVLTNEFQDLTIQTDAGLLSRILDNLMTNAIKFSEKGTSIYININCEDDKLILSIKDEGPGISAADQQKMFKPFTRLSATPTGGEPSNGLGLSIIKSLCQQLGGKIRVESELEKGTTFIVSIPMQIETAKA</sequence>
<evidence type="ECO:0000259" key="9">
    <source>
        <dbReference type="PROSITE" id="PS50109"/>
    </source>
</evidence>
<evidence type="ECO:0000256" key="7">
    <source>
        <dbReference type="SAM" id="Coils"/>
    </source>
</evidence>
<evidence type="ECO:0000256" key="8">
    <source>
        <dbReference type="SAM" id="Phobius"/>
    </source>
</evidence>
<keyword evidence="11" id="KW-1185">Reference proteome</keyword>
<feature type="transmembrane region" description="Helical" evidence="8">
    <location>
        <begin position="26"/>
        <end position="45"/>
    </location>
</feature>
<dbReference type="SUPFAM" id="SSF47384">
    <property type="entry name" value="Homodimeric domain of signal transducing histidine kinase"/>
    <property type="match status" value="1"/>
</dbReference>
<evidence type="ECO:0000313" key="11">
    <source>
        <dbReference type="Proteomes" id="UP000192472"/>
    </source>
</evidence>
<keyword evidence="8" id="KW-0812">Transmembrane</keyword>
<dbReference type="InterPro" id="IPR004358">
    <property type="entry name" value="Sig_transdc_His_kin-like_C"/>
</dbReference>
<keyword evidence="4" id="KW-0808">Transferase</keyword>
<dbReference type="FunFam" id="3.30.565.10:FF:000006">
    <property type="entry name" value="Sensor histidine kinase WalK"/>
    <property type="match status" value="1"/>
</dbReference>
<accession>A0A1W2G5F8</accession>
<name>A0A1W2G5F8_REIFA</name>
<evidence type="ECO:0000256" key="2">
    <source>
        <dbReference type="ARBA" id="ARBA00012438"/>
    </source>
</evidence>